<evidence type="ECO:0000313" key="2">
    <source>
        <dbReference type="Proteomes" id="UP000475905"/>
    </source>
</evidence>
<protein>
    <submittedName>
        <fullName evidence="1">Uncharacterized protein</fullName>
    </submittedName>
</protein>
<evidence type="ECO:0000313" key="1">
    <source>
        <dbReference type="EMBL" id="KAA5458756.1"/>
    </source>
</evidence>
<dbReference type="Proteomes" id="UP000475905">
    <property type="component" value="Unassembled WGS sequence"/>
</dbReference>
<dbReference type="AlphaFoldDB" id="A0A6L3KNC8"/>
<organism evidence="1 2">
    <name type="scientific">Bacteroides caccae</name>
    <dbReference type="NCBI Taxonomy" id="47678"/>
    <lineage>
        <taxon>Bacteria</taxon>
        <taxon>Pseudomonadati</taxon>
        <taxon>Bacteroidota</taxon>
        <taxon>Bacteroidia</taxon>
        <taxon>Bacteroidales</taxon>
        <taxon>Bacteroidaceae</taxon>
        <taxon>Bacteroides</taxon>
    </lineage>
</organism>
<sequence length="67" mass="7456">MFSCAFQTGDARTTDKEPAMKFYEMPLSPITESCRQISFQVAIAALEPCSSTVPLHLKTDLRRMSGL</sequence>
<name>A0A6L3KNC8_9BACE</name>
<gene>
    <name evidence="1" type="ORF">F2Y36_21060</name>
</gene>
<comment type="caution">
    <text evidence="1">The sequence shown here is derived from an EMBL/GenBank/DDBJ whole genome shotgun (WGS) entry which is preliminary data.</text>
</comment>
<reference evidence="1 2" key="1">
    <citation type="journal article" date="2019" name="Nat. Med.">
        <title>A library of human gut bacterial isolates paired with longitudinal multiomics data enables mechanistic microbiome research.</title>
        <authorList>
            <person name="Poyet M."/>
            <person name="Groussin M."/>
            <person name="Gibbons S.M."/>
            <person name="Avila-Pacheco J."/>
            <person name="Jiang X."/>
            <person name="Kearney S.M."/>
            <person name="Perrotta A.R."/>
            <person name="Berdy B."/>
            <person name="Zhao S."/>
            <person name="Lieberman T.D."/>
            <person name="Swanson P.K."/>
            <person name="Smith M."/>
            <person name="Roesemann S."/>
            <person name="Alexander J.E."/>
            <person name="Rich S.A."/>
            <person name="Livny J."/>
            <person name="Vlamakis H."/>
            <person name="Clish C."/>
            <person name="Bullock K."/>
            <person name="Deik A."/>
            <person name="Scott J."/>
            <person name="Pierce K.A."/>
            <person name="Xavier R.J."/>
            <person name="Alm E.J."/>
        </authorList>
    </citation>
    <scope>NUCLEOTIDE SEQUENCE [LARGE SCALE GENOMIC DNA]</scope>
    <source>
        <strain evidence="1 2">BIOML-A31</strain>
    </source>
</reference>
<proteinExistence type="predicted"/>
<accession>A0A6L3KNC8</accession>
<dbReference type="EMBL" id="VVYP01000039">
    <property type="protein sequence ID" value="KAA5458756.1"/>
    <property type="molecule type" value="Genomic_DNA"/>
</dbReference>